<dbReference type="AlphaFoldDB" id="A0A812K003"/>
<dbReference type="Proteomes" id="UP000604046">
    <property type="component" value="Unassembled WGS sequence"/>
</dbReference>
<comment type="caution">
    <text evidence="2">The sequence shown here is derived from an EMBL/GenBank/DDBJ whole genome shotgun (WGS) entry which is preliminary data.</text>
</comment>
<keyword evidence="3" id="KW-1185">Reference proteome</keyword>
<accession>A0A812K003</accession>
<protein>
    <recommendedName>
        <fullName evidence="4">Cyclic nucleotide-binding domain-containing protein</fullName>
    </recommendedName>
</protein>
<dbReference type="InterPro" id="IPR014710">
    <property type="entry name" value="RmlC-like_jellyroll"/>
</dbReference>
<name>A0A812K003_9DINO</name>
<dbReference type="EMBL" id="CAJNDS010000555">
    <property type="protein sequence ID" value="CAE7217612.1"/>
    <property type="molecule type" value="Genomic_DNA"/>
</dbReference>
<evidence type="ECO:0008006" key="4">
    <source>
        <dbReference type="Google" id="ProtNLM"/>
    </source>
</evidence>
<sequence>MTGVLGSNCGAAQEVSSSKAGFICGLESVLYDEPSRSTCRVQEPSKVLCVKRADMQHLVAAEPSIANCLGRIATRQFLRHSDVLLQALQLSEGGGWKGGHFDKHTAEVCLEMLGQESKAEKGSPTRRISNALPETLGNLSTPTVPRKRYIRRQGTIDAWALKWLEERSSNDQARAAPS</sequence>
<evidence type="ECO:0000313" key="3">
    <source>
        <dbReference type="Proteomes" id="UP000604046"/>
    </source>
</evidence>
<proteinExistence type="predicted"/>
<dbReference type="SUPFAM" id="SSF51206">
    <property type="entry name" value="cAMP-binding domain-like"/>
    <property type="match status" value="1"/>
</dbReference>
<dbReference type="Gene3D" id="2.60.120.10">
    <property type="entry name" value="Jelly Rolls"/>
    <property type="match status" value="1"/>
</dbReference>
<dbReference type="InterPro" id="IPR018490">
    <property type="entry name" value="cNMP-bd_dom_sf"/>
</dbReference>
<organism evidence="2 3">
    <name type="scientific">Symbiodinium natans</name>
    <dbReference type="NCBI Taxonomy" id="878477"/>
    <lineage>
        <taxon>Eukaryota</taxon>
        <taxon>Sar</taxon>
        <taxon>Alveolata</taxon>
        <taxon>Dinophyceae</taxon>
        <taxon>Suessiales</taxon>
        <taxon>Symbiodiniaceae</taxon>
        <taxon>Symbiodinium</taxon>
    </lineage>
</organism>
<reference evidence="2" key="1">
    <citation type="submission" date="2021-02" db="EMBL/GenBank/DDBJ databases">
        <authorList>
            <person name="Dougan E. K."/>
            <person name="Rhodes N."/>
            <person name="Thang M."/>
            <person name="Chan C."/>
        </authorList>
    </citation>
    <scope>NUCLEOTIDE SEQUENCE</scope>
</reference>
<gene>
    <name evidence="2" type="ORF">SNAT2548_LOCUS7745</name>
</gene>
<evidence type="ECO:0000256" key="1">
    <source>
        <dbReference type="SAM" id="MobiDB-lite"/>
    </source>
</evidence>
<feature type="region of interest" description="Disordered" evidence="1">
    <location>
        <begin position="116"/>
        <end position="137"/>
    </location>
</feature>
<evidence type="ECO:0000313" key="2">
    <source>
        <dbReference type="EMBL" id="CAE7217612.1"/>
    </source>
</evidence>